<keyword evidence="4" id="KW-1185">Reference proteome</keyword>
<dbReference type="Gene3D" id="3.40.50.2000">
    <property type="entry name" value="Glycogen Phosphorylase B"/>
    <property type="match status" value="2"/>
</dbReference>
<keyword evidence="1 3" id="KW-0808">Transferase</keyword>
<evidence type="ECO:0000259" key="2">
    <source>
        <dbReference type="Pfam" id="PF00534"/>
    </source>
</evidence>
<dbReference type="RefSeq" id="WP_135472447.1">
    <property type="nucleotide sequence ID" value="NZ_CASJDB010000034.1"/>
</dbReference>
<dbReference type="SUPFAM" id="SSF53756">
    <property type="entry name" value="UDP-Glycosyltransferase/glycogen phosphorylase"/>
    <property type="match status" value="1"/>
</dbReference>
<proteinExistence type="predicted"/>
<sequence>MKTLNITMLFHYLDSGIVGKDMFLVSKYLGGMLDANVDYVFPKAEHNKQFSGVYRGVNMIPIKSKSKYEATIWSEKEMFWYLIKNAKKIDVLQLFWMNRRNLVFSWVYKKINPTGIVYIKADMNSVPVLGNGLKGWIKGMLYKSIDILSVETKNNYDEIKAGCCGDYLKNVVEWMPNGHDSELRQDLHVIRKGYDKKENLIITVGRLGSKQKNTQMLLDAVAKCNLRDYKVVLIGPVEHDFEPYVNKYFKDNPRLAEKVLFTGPIYDKKELWEWYNRAKIFCLTSTFECMAQVYSEALAFGNYILTTPVTGAKEITDNEELGKFIAFDSSTQLSNELQKLIDDDSRLKNTIPKAFKLSDEVFNWPSLVVTISDKIKKIIKNREK</sequence>
<accession>A0A4Z0V4K3</accession>
<dbReference type="EMBL" id="SJSA01000002">
    <property type="protein sequence ID" value="TGG36736.1"/>
    <property type="molecule type" value="Genomic_DNA"/>
</dbReference>
<protein>
    <submittedName>
        <fullName evidence="3">Glycosyltransferase family 1 protein</fullName>
    </submittedName>
</protein>
<dbReference type="PANTHER" id="PTHR46401:SF2">
    <property type="entry name" value="GLYCOSYLTRANSFERASE WBBK-RELATED"/>
    <property type="match status" value="1"/>
</dbReference>
<dbReference type="InterPro" id="IPR001296">
    <property type="entry name" value="Glyco_trans_1"/>
</dbReference>
<dbReference type="Pfam" id="PF00534">
    <property type="entry name" value="Glycos_transf_1"/>
    <property type="match status" value="1"/>
</dbReference>
<feature type="domain" description="Glycosyl transferase family 1" evidence="2">
    <location>
        <begin position="193"/>
        <end position="355"/>
    </location>
</feature>
<gene>
    <name evidence="3" type="ORF">EZ315_12950</name>
</gene>
<dbReference type="GO" id="GO:0009103">
    <property type="term" value="P:lipopolysaccharide biosynthetic process"/>
    <property type="evidence" value="ECO:0007669"/>
    <property type="project" value="TreeGrafter"/>
</dbReference>
<organism evidence="3 4">
    <name type="scientific">Duncaniella freteri</name>
    <dbReference type="NCBI Taxonomy" id="2530391"/>
    <lineage>
        <taxon>Bacteria</taxon>
        <taxon>Pseudomonadati</taxon>
        <taxon>Bacteroidota</taxon>
        <taxon>Bacteroidia</taxon>
        <taxon>Bacteroidales</taxon>
        <taxon>Muribaculaceae</taxon>
        <taxon>Duncaniella</taxon>
    </lineage>
</organism>
<dbReference type="PANTHER" id="PTHR46401">
    <property type="entry name" value="GLYCOSYLTRANSFERASE WBBK-RELATED"/>
    <property type="match status" value="1"/>
</dbReference>
<evidence type="ECO:0000256" key="1">
    <source>
        <dbReference type="ARBA" id="ARBA00022679"/>
    </source>
</evidence>
<comment type="caution">
    <text evidence="3">The sequence shown here is derived from an EMBL/GenBank/DDBJ whole genome shotgun (WGS) entry which is preliminary data.</text>
</comment>
<evidence type="ECO:0000313" key="4">
    <source>
        <dbReference type="Proteomes" id="UP000297635"/>
    </source>
</evidence>
<dbReference type="Proteomes" id="UP000297635">
    <property type="component" value="Unassembled WGS sequence"/>
</dbReference>
<dbReference type="AlphaFoldDB" id="A0A4Z0V4K3"/>
<dbReference type="GeneID" id="82150700"/>
<dbReference type="CDD" id="cd03801">
    <property type="entry name" value="GT4_PimA-like"/>
    <property type="match status" value="1"/>
</dbReference>
<name>A0A4Z0V4K3_9BACT</name>
<dbReference type="GO" id="GO:0016757">
    <property type="term" value="F:glycosyltransferase activity"/>
    <property type="evidence" value="ECO:0007669"/>
    <property type="project" value="InterPro"/>
</dbReference>
<reference evidence="3 4" key="1">
    <citation type="submission" date="2019-02" db="EMBL/GenBank/DDBJ databases">
        <title>Isolation and identification of novel species under the genus Muribaculum.</title>
        <authorList>
            <person name="Miyake S."/>
            <person name="Ding Y."/>
            <person name="Low A."/>
            <person name="Soh M."/>
            <person name="Seedorf H."/>
        </authorList>
    </citation>
    <scope>NUCLEOTIDE SEQUENCE [LARGE SCALE GENOMIC DNA]</scope>
    <source>
        <strain evidence="3 4">TLL-A3</strain>
    </source>
</reference>
<evidence type="ECO:0000313" key="3">
    <source>
        <dbReference type="EMBL" id="TGG36736.1"/>
    </source>
</evidence>